<dbReference type="VEuPathDB" id="AmoebaDB:NF0112510"/>
<feature type="region of interest" description="Disordered" evidence="1">
    <location>
        <begin position="1"/>
        <end position="22"/>
    </location>
</feature>
<dbReference type="OrthoDB" id="9985428at2759"/>
<sequence length="488" mass="55409">MNHTDTSKEEIPSEQCQTPPEPIPDHLFEDICQHYEELMDHPYKYLFSASQWLRWYHHYQQQSDTFALKLMRRVVQSGTLHAFRTLQFVPQDFHHDVNTRSCNDNNIDINYNINNYIYNNLGQEGSSKDANNVDNMKVNINKEELIQSACHVQYYSDQLAAKCISESLKVRPIFGKTKISIFEGDCLEVAIHLLKTLKSSSVTTSSATSNVTPLSVVDTSSFSSSQQSLDEKNKSFIHKKNKKNSFRKETVSTNSKTIDSTCQEPPLDFENDSCPSDMVVVVEQFKVALLNMASAKRPGGGYREGAGSQEENLFRRTSLAFSLEDIESYDSQRQWYYPIEKHGGVYVPSVQVIRGSESKGYPFLNEIYTLDVVCVAALRTPKLDHTGTRIDASLVDTVRRKIRLIFAMALQHGVTHLVLSAFGCGAYRNPPQHVAQLFKQVLMQEFDGKFAQVIFAIYNDANAWRRGDGGNVEPFEKEFGIKASVFEK</sequence>
<dbReference type="Proteomes" id="UP000444721">
    <property type="component" value="Unassembled WGS sequence"/>
</dbReference>
<comment type="caution">
    <text evidence="3">The sequence shown here is derived from an EMBL/GenBank/DDBJ whole genome shotgun (WGS) entry which is preliminary data.</text>
</comment>
<proteinExistence type="predicted"/>
<dbReference type="InterPro" id="IPR019261">
    <property type="entry name" value="PARG_cat_microbial"/>
</dbReference>
<gene>
    <name evidence="3" type="ORF">FDP41_011118</name>
</gene>
<keyword evidence="4" id="KW-1185">Reference proteome</keyword>
<protein>
    <recommendedName>
        <fullName evidence="2">Microbial-type PARG catalytic domain-containing protein</fullName>
    </recommendedName>
</protein>
<dbReference type="RefSeq" id="XP_044567853.1">
    <property type="nucleotide sequence ID" value="XM_044701492.1"/>
</dbReference>
<organism evidence="3 4">
    <name type="scientific">Naegleria fowleri</name>
    <name type="common">Brain eating amoeba</name>
    <dbReference type="NCBI Taxonomy" id="5763"/>
    <lineage>
        <taxon>Eukaryota</taxon>
        <taxon>Discoba</taxon>
        <taxon>Heterolobosea</taxon>
        <taxon>Tetramitia</taxon>
        <taxon>Eutetramitia</taxon>
        <taxon>Vahlkampfiidae</taxon>
        <taxon>Naegleria</taxon>
    </lineage>
</organism>
<dbReference type="AlphaFoldDB" id="A0A6A5CBZ2"/>
<dbReference type="VEuPathDB" id="AmoebaDB:FDP41_011118"/>
<feature type="domain" description="Microbial-type PARG catalytic" evidence="2">
    <location>
        <begin position="268"/>
        <end position="354"/>
    </location>
</feature>
<name>A0A6A5CBZ2_NAEFO</name>
<dbReference type="Gene3D" id="3.40.220.10">
    <property type="entry name" value="Leucine Aminopeptidase, subunit E, domain 1"/>
    <property type="match status" value="1"/>
</dbReference>
<evidence type="ECO:0000313" key="4">
    <source>
        <dbReference type="Proteomes" id="UP000444721"/>
    </source>
</evidence>
<dbReference type="OMA" id="FENDSCP"/>
<dbReference type="InterPro" id="IPR012664">
    <property type="entry name" value="CHP02452"/>
</dbReference>
<reference evidence="3 4" key="1">
    <citation type="journal article" date="2019" name="Sci. Rep.">
        <title>Nanopore sequencing improves the draft genome of the human pathogenic amoeba Naegleria fowleri.</title>
        <authorList>
            <person name="Liechti N."/>
            <person name="Schurch N."/>
            <person name="Bruggmann R."/>
            <person name="Wittwer M."/>
        </authorList>
    </citation>
    <scope>NUCLEOTIDE SEQUENCE [LARGE SCALE GENOMIC DNA]</scope>
    <source>
        <strain evidence="3 4">ATCC 30894</strain>
    </source>
</reference>
<dbReference type="Pfam" id="PF10021">
    <property type="entry name" value="PARG_cat_microb"/>
    <property type="match status" value="1"/>
</dbReference>
<evidence type="ECO:0000256" key="1">
    <source>
        <dbReference type="SAM" id="MobiDB-lite"/>
    </source>
</evidence>
<dbReference type="PANTHER" id="PTHR35596">
    <property type="entry name" value="DUF2263 DOMAIN-CONTAINING PROTEIN"/>
    <property type="match status" value="1"/>
</dbReference>
<dbReference type="NCBIfam" id="TIGR02452">
    <property type="entry name" value="TIGR02452 family protein"/>
    <property type="match status" value="1"/>
</dbReference>
<evidence type="ECO:0000313" key="3">
    <source>
        <dbReference type="EMBL" id="KAF0983140.1"/>
    </source>
</evidence>
<dbReference type="VEuPathDB" id="AmoebaDB:NfTy_017120"/>
<accession>A0A6A5CBZ2</accession>
<dbReference type="PANTHER" id="PTHR35596:SF1">
    <property type="entry name" value="MICROBIAL-TYPE PARG CATALYTIC DOMAIN-CONTAINING PROTEIN"/>
    <property type="match status" value="1"/>
</dbReference>
<evidence type="ECO:0000259" key="2">
    <source>
        <dbReference type="Pfam" id="PF10021"/>
    </source>
</evidence>
<dbReference type="EMBL" id="VFQX01000007">
    <property type="protein sequence ID" value="KAF0983140.1"/>
    <property type="molecule type" value="Genomic_DNA"/>
</dbReference>
<dbReference type="SUPFAM" id="SSF52949">
    <property type="entry name" value="Macro domain-like"/>
    <property type="match status" value="1"/>
</dbReference>
<feature type="compositionally biased region" description="Basic and acidic residues" evidence="1">
    <location>
        <begin position="1"/>
        <end position="11"/>
    </location>
</feature>
<dbReference type="InterPro" id="IPR043472">
    <property type="entry name" value="Macro_dom-like"/>
</dbReference>
<dbReference type="GeneID" id="68118333"/>